<dbReference type="Proteomes" id="UP000667802">
    <property type="component" value="Unassembled WGS sequence"/>
</dbReference>
<evidence type="ECO:0000313" key="1">
    <source>
        <dbReference type="EMBL" id="MDR9899058.1"/>
    </source>
</evidence>
<accession>A0AAP5MD28</accession>
<reference evidence="2" key="1">
    <citation type="journal article" date="2021" name="Science">
        <title>Hunting the eagle killer: A cyanobacterial neurotoxin causes vacuolar myelinopathy.</title>
        <authorList>
            <person name="Breinlinger S."/>
            <person name="Phillips T.J."/>
            <person name="Haram B.N."/>
            <person name="Mares J."/>
            <person name="Martinez Yerena J.A."/>
            <person name="Hrouzek P."/>
            <person name="Sobotka R."/>
            <person name="Henderson W.M."/>
            <person name="Schmieder P."/>
            <person name="Williams S.M."/>
            <person name="Lauderdale J.D."/>
            <person name="Wilde H.D."/>
            <person name="Gerrin W."/>
            <person name="Kust A."/>
            <person name="Washington J.W."/>
            <person name="Wagner C."/>
            <person name="Geier B."/>
            <person name="Liebeke M."/>
            <person name="Enke H."/>
            <person name="Niedermeyer T.H.J."/>
            <person name="Wilde S.B."/>
        </authorList>
    </citation>
    <scope>NUCLEOTIDE SEQUENCE [LARGE SCALE GENOMIC DNA]</scope>
    <source>
        <strain evidence="2">Thurmond2011</strain>
    </source>
</reference>
<proteinExistence type="predicted"/>
<comment type="caution">
    <text evidence="1">The sequence shown here is derived from an EMBL/GenBank/DDBJ whole genome shotgun (WGS) entry which is preliminary data.</text>
</comment>
<dbReference type="AlphaFoldDB" id="A0AAP5MD28"/>
<sequence>MDYIFHKERYKDYCIEIVQDDDPLCSRDWDNLGTMVCWHKNFDLGDGLPEKMKKRFKLLESRDGSSDLDLFRKWKALHKNSLVVMPVYLYNHSGLTISTKPFHCPWDSGQVGWIYASHDRIKQELNVETITNEILDSTKEILLKEVETYDQYLRGEVYGYVVKDHKQKLIDSCMNFYGDWESDCLPEARRACDSLEKKQLPLLFLPN</sequence>
<dbReference type="EMBL" id="JAALHA020000021">
    <property type="protein sequence ID" value="MDR9899058.1"/>
    <property type="molecule type" value="Genomic_DNA"/>
</dbReference>
<keyword evidence="2" id="KW-1185">Reference proteome</keyword>
<dbReference type="RefSeq" id="WP_208343927.1">
    <property type="nucleotide sequence ID" value="NZ_CAWQFN010000416.1"/>
</dbReference>
<protein>
    <submittedName>
        <fullName evidence="1">Uncharacterized protein</fullName>
    </submittedName>
</protein>
<organism evidence="1 2">
    <name type="scientific">Aetokthonos hydrillicola Thurmond2011</name>
    <dbReference type="NCBI Taxonomy" id="2712845"/>
    <lineage>
        <taxon>Bacteria</taxon>
        <taxon>Bacillati</taxon>
        <taxon>Cyanobacteriota</taxon>
        <taxon>Cyanophyceae</taxon>
        <taxon>Nostocales</taxon>
        <taxon>Hapalosiphonaceae</taxon>
        <taxon>Aetokthonos</taxon>
    </lineage>
</organism>
<name>A0AAP5MD28_9CYAN</name>
<gene>
    <name evidence="1" type="ORF">G7B40_031530</name>
</gene>
<evidence type="ECO:0000313" key="2">
    <source>
        <dbReference type="Proteomes" id="UP000667802"/>
    </source>
</evidence>